<feature type="domain" description="Alcohol dehydrogenase-like C-terminal" evidence="1">
    <location>
        <begin position="30"/>
        <end position="163"/>
    </location>
</feature>
<dbReference type="SUPFAM" id="SSF51735">
    <property type="entry name" value="NAD(P)-binding Rossmann-fold domains"/>
    <property type="match status" value="1"/>
</dbReference>
<dbReference type="Proteomes" id="UP000694864">
    <property type="component" value="Chromosome 14"/>
</dbReference>
<evidence type="ECO:0000313" key="3">
    <source>
        <dbReference type="RefSeq" id="XP_019091252.1"/>
    </source>
</evidence>
<proteinExistence type="predicted"/>
<dbReference type="InterPro" id="IPR013149">
    <property type="entry name" value="ADH-like_C"/>
</dbReference>
<dbReference type="Gene3D" id="3.90.180.10">
    <property type="entry name" value="Medium-chain alcohol dehydrogenases, catalytic domain"/>
    <property type="match status" value="1"/>
</dbReference>
<evidence type="ECO:0000259" key="1">
    <source>
        <dbReference type="Pfam" id="PF00107"/>
    </source>
</evidence>
<evidence type="ECO:0000313" key="2">
    <source>
        <dbReference type="Proteomes" id="UP000694864"/>
    </source>
</evidence>
<dbReference type="PANTHER" id="PTHR43205">
    <property type="entry name" value="PROSTAGLANDIN REDUCTASE"/>
    <property type="match status" value="1"/>
</dbReference>
<dbReference type="PANTHER" id="PTHR43205:SF24">
    <property type="entry name" value="ALLYL ALCOHOL DEHYDROGENASE_ NADP-DEPENDENT OXIDOREDUCTASE-LIKE PROTEIN-RELATED"/>
    <property type="match status" value="1"/>
</dbReference>
<reference evidence="2" key="1">
    <citation type="journal article" date="2014" name="Nat. Commun.">
        <title>The emerging biofuel crop Camelina sativa retains a highly undifferentiated hexaploid genome structure.</title>
        <authorList>
            <person name="Kagale S."/>
            <person name="Koh C."/>
            <person name="Nixon J."/>
            <person name="Bollina V."/>
            <person name="Clarke W.E."/>
            <person name="Tuteja R."/>
            <person name="Spillane C."/>
            <person name="Robinson S.J."/>
            <person name="Links M.G."/>
            <person name="Clarke C."/>
            <person name="Higgins E.E."/>
            <person name="Huebert T."/>
            <person name="Sharpe A.G."/>
            <person name="Parkin I.A."/>
        </authorList>
    </citation>
    <scope>NUCLEOTIDE SEQUENCE [LARGE SCALE GENOMIC DNA]</scope>
    <source>
        <strain evidence="2">cv. DH55</strain>
    </source>
</reference>
<name>A0ABM1QWW4_CAMSA</name>
<sequence length="208" mass="22956">MPGMTAYAGFYEVCSPKKGETVFVSAASGAVGQLVGQFAKLMGCYVVGSAGSKEKVDLLKTKFGFNDAFNYKEEKDLNAALKRCFPEGIDIYFENVGGKMLDAVLINMKLHGRVAVCGMISQYNLEDPEGVHNLPTILYKRIQIQGFGVCDFYDKYPKFLEFVLPHIREGRITYVEDIAEGFESGPSCLLGLFEGKNVGNQLFVVARE</sequence>
<dbReference type="Pfam" id="PF00107">
    <property type="entry name" value="ADH_zinc_N"/>
    <property type="match status" value="1"/>
</dbReference>
<protein>
    <submittedName>
        <fullName evidence="3">NADP-dependent alkenal double bond reductase P1-like</fullName>
    </submittedName>
</protein>
<gene>
    <name evidence="3" type="primary">LOC104741225</name>
</gene>
<dbReference type="InterPro" id="IPR036291">
    <property type="entry name" value="NAD(P)-bd_dom_sf"/>
</dbReference>
<dbReference type="Gene3D" id="3.40.50.720">
    <property type="entry name" value="NAD(P)-binding Rossmann-like Domain"/>
    <property type="match status" value="1"/>
</dbReference>
<dbReference type="InterPro" id="IPR045010">
    <property type="entry name" value="MDR_fam"/>
</dbReference>
<organism evidence="2 3">
    <name type="scientific">Camelina sativa</name>
    <name type="common">False flax</name>
    <name type="synonym">Myagrum sativum</name>
    <dbReference type="NCBI Taxonomy" id="90675"/>
    <lineage>
        <taxon>Eukaryota</taxon>
        <taxon>Viridiplantae</taxon>
        <taxon>Streptophyta</taxon>
        <taxon>Embryophyta</taxon>
        <taxon>Tracheophyta</taxon>
        <taxon>Spermatophyta</taxon>
        <taxon>Magnoliopsida</taxon>
        <taxon>eudicotyledons</taxon>
        <taxon>Gunneridae</taxon>
        <taxon>Pentapetalae</taxon>
        <taxon>rosids</taxon>
        <taxon>malvids</taxon>
        <taxon>Brassicales</taxon>
        <taxon>Brassicaceae</taxon>
        <taxon>Camelineae</taxon>
        <taxon>Camelina</taxon>
    </lineage>
</organism>
<accession>A0ABM1QWW4</accession>
<dbReference type="GeneID" id="104741225"/>
<keyword evidence="2" id="KW-1185">Reference proteome</keyword>
<reference evidence="3" key="2">
    <citation type="submission" date="2025-08" db="UniProtKB">
        <authorList>
            <consortium name="RefSeq"/>
        </authorList>
    </citation>
    <scope>IDENTIFICATION</scope>
    <source>
        <tissue evidence="3">Leaf</tissue>
    </source>
</reference>
<dbReference type="RefSeq" id="XP_019091252.1">
    <property type="nucleotide sequence ID" value="XM_019235707.1"/>
</dbReference>